<keyword evidence="2" id="KW-0812">Transmembrane</keyword>
<reference evidence="3" key="1">
    <citation type="submission" date="2021-07" db="EMBL/GenBank/DDBJ databases">
        <authorList>
            <person name="Durling M."/>
        </authorList>
    </citation>
    <scope>NUCLEOTIDE SEQUENCE</scope>
</reference>
<keyword evidence="2" id="KW-1133">Transmembrane helix</keyword>
<keyword evidence="4" id="KW-1185">Reference proteome</keyword>
<keyword evidence="2" id="KW-0472">Membrane</keyword>
<evidence type="ECO:0000256" key="1">
    <source>
        <dbReference type="SAM" id="MobiDB-lite"/>
    </source>
</evidence>
<name>A0A9N9LS83_9HELO</name>
<organism evidence="3 4">
    <name type="scientific">Hymenoscyphus albidus</name>
    <dbReference type="NCBI Taxonomy" id="595503"/>
    <lineage>
        <taxon>Eukaryota</taxon>
        <taxon>Fungi</taxon>
        <taxon>Dikarya</taxon>
        <taxon>Ascomycota</taxon>
        <taxon>Pezizomycotina</taxon>
        <taxon>Leotiomycetes</taxon>
        <taxon>Helotiales</taxon>
        <taxon>Helotiaceae</taxon>
        <taxon>Hymenoscyphus</taxon>
    </lineage>
</organism>
<dbReference type="Proteomes" id="UP000701801">
    <property type="component" value="Unassembled WGS sequence"/>
</dbReference>
<feature type="compositionally biased region" description="Polar residues" evidence="1">
    <location>
        <begin position="272"/>
        <end position="281"/>
    </location>
</feature>
<dbReference type="EMBL" id="CAJVRM010000376">
    <property type="protein sequence ID" value="CAG8980314.1"/>
    <property type="molecule type" value="Genomic_DNA"/>
</dbReference>
<evidence type="ECO:0000256" key="2">
    <source>
        <dbReference type="SAM" id="Phobius"/>
    </source>
</evidence>
<sequence length="281" mass="29955">MAGHQNQITYHVIKPEQQLPLVAILWTHAQAQDIVWEDPGGCTVEVAWESPNCAKQQSACVTNPITKRAFNSWNPLWSCNQPGTPASDFCCGYGSTSCCNSSFVLGTTGSAFKPGVDAFVANLTSGNATPTSIANANAIANTSANTSTPDAAKSSDNSELGTKVGLGAGIPLGVLVLGLLALLFWRERSRRSYKGIDTPMNSVNNNVSGAMAGQYMHNDQEQRQNSYQSNGSMVGTGSVYQQQVSPAQTYQSPVQKMDQYSFAPTYEAPANTAPQELSTSR</sequence>
<feature type="region of interest" description="Disordered" evidence="1">
    <location>
        <begin position="261"/>
        <end position="281"/>
    </location>
</feature>
<protein>
    <recommendedName>
        <fullName evidence="5">Mid2 domain-containing protein</fullName>
    </recommendedName>
</protein>
<dbReference type="AlphaFoldDB" id="A0A9N9LS83"/>
<accession>A0A9N9LS83</accession>
<feature type="transmembrane region" description="Helical" evidence="2">
    <location>
        <begin position="164"/>
        <end position="185"/>
    </location>
</feature>
<comment type="caution">
    <text evidence="3">The sequence shown here is derived from an EMBL/GenBank/DDBJ whole genome shotgun (WGS) entry which is preliminary data.</text>
</comment>
<evidence type="ECO:0008006" key="5">
    <source>
        <dbReference type="Google" id="ProtNLM"/>
    </source>
</evidence>
<proteinExistence type="predicted"/>
<gene>
    <name evidence="3" type="ORF">HYALB_00013016</name>
</gene>
<evidence type="ECO:0000313" key="3">
    <source>
        <dbReference type="EMBL" id="CAG8980314.1"/>
    </source>
</evidence>
<dbReference type="OrthoDB" id="5215637at2759"/>
<evidence type="ECO:0000313" key="4">
    <source>
        <dbReference type="Proteomes" id="UP000701801"/>
    </source>
</evidence>